<accession>A0A022QWC8</accession>
<gene>
    <name evidence="2" type="ORF">MIMGU_mgv1a018387mg</name>
</gene>
<evidence type="ECO:0000313" key="2">
    <source>
        <dbReference type="EMBL" id="EYU31633.1"/>
    </source>
</evidence>
<dbReference type="InterPro" id="IPR007750">
    <property type="entry name" value="DUF674"/>
</dbReference>
<reference evidence="2 3" key="1">
    <citation type="journal article" date="2013" name="Proc. Natl. Acad. Sci. U.S.A.">
        <title>Fine-scale variation in meiotic recombination in Mimulus inferred from population shotgun sequencing.</title>
        <authorList>
            <person name="Hellsten U."/>
            <person name="Wright K.M."/>
            <person name="Jenkins J."/>
            <person name="Shu S."/>
            <person name="Yuan Y."/>
            <person name="Wessler S.R."/>
            <person name="Schmutz J."/>
            <person name="Willis J.H."/>
            <person name="Rokhsar D.S."/>
        </authorList>
    </citation>
    <scope>NUCLEOTIDE SEQUENCE [LARGE SCALE GENOMIC DNA]</scope>
    <source>
        <strain evidence="3">cv. DUN x IM62</strain>
    </source>
</reference>
<feature type="compositionally biased region" description="Acidic residues" evidence="1">
    <location>
        <begin position="155"/>
        <end position="180"/>
    </location>
</feature>
<dbReference type="AlphaFoldDB" id="A0A022QWC8"/>
<sequence length="473" mass="53304">MSDANEVKLCLKVMVNKQKTKVLFAEIDSNFADVLLSFLTLPLGKIVGILKKHYGEEAPVKFGSLTTLYDGLANIESNHFWTEGCKDMLLNPRSSFEAECLKLKLDIGDTQPTRFFGCADTDCKKKRSNVSMYYGKIECDCGKLLSKPMGITTHEDEDKDEDEEEDEDDDGKDDDVDVDDGGVFTGKKSSFLLTDDLKMAPSIQGSVIQTLISLGVEVPQGAEFLTVTVGFNEIIELLRASIFSETPLTDVVLRQTKTMGCSTVDSLHHKKLESPSISKKTMTVKAMVKKSTNKLLFFQAEEDFVDFLFSLLTIPLGGVEYLLDSNTSLRNIDNLYTSITELINDKYMSSPCTRTRLIKPELPPKYLSKNQIFPLTEQTTPTIYYFESGTVAEKCYRMCFKDPKGEESYIKGPGKYIVTRDLYVISCKTIGRSIMKHTTSSDVKAVKLQIGFEEVYFDYIIQFFLLSLFFYML</sequence>
<evidence type="ECO:0000313" key="3">
    <source>
        <dbReference type="Proteomes" id="UP000030748"/>
    </source>
</evidence>
<dbReference type="PANTHER" id="PTHR33103">
    <property type="entry name" value="OS01G0153900 PROTEIN"/>
    <property type="match status" value="1"/>
</dbReference>
<evidence type="ECO:0008006" key="4">
    <source>
        <dbReference type="Google" id="ProtNLM"/>
    </source>
</evidence>
<protein>
    <recommendedName>
        <fullName evidence="4">DUF674 domain-containing protein</fullName>
    </recommendedName>
</protein>
<proteinExistence type="predicted"/>
<feature type="region of interest" description="Disordered" evidence="1">
    <location>
        <begin position="152"/>
        <end position="181"/>
    </location>
</feature>
<dbReference type="EMBL" id="KI630927">
    <property type="protein sequence ID" value="EYU31633.1"/>
    <property type="molecule type" value="Genomic_DNA"/>
</dbReference>
<dbReference type="Proteomes" id="UP000030748">
    <property type="component" value="Unassembled WGS sequence"/>
</dbReference>
<keyword evidence="3" id="KW-1185">Reference proteome</keyword>
<evidence type="ECO:0000256" key="1">
    <source>
        <dbReference type="SAM" id="MobiDB-lite"/>
    </source>
</evidence>
<organism evidence="2 3">
    <name type="scientific">Erythranthe guttata</name>
    <name type="common">Yellow monkey flower</name>
    <name type="synonym">Mimulus guttatus</name>
    <dbReference type="NCBI Taxonomy" id="4155"/>
    <lineage>
        <taxon>Eukaryota</taxon>
        <taxon>Viridiplantae</taxon>
        <taxon>Streptophyta</taxon>
        <taxon>Embryophyta</taxon>
        <taxon>Tracheophyta</taxon>
        <taxon>Spermatophyta</taxon>
        <taxon>Magnoliopsida</taxon>
        <taxon>eudicotyledons</taxon>
        <taxon>Gunneridae</taxon>
        <taxon>Pentapetalae</taxon>
        <taxon>asterids</taxon>
        <taxon>lamiids</taxon>
        <taxon>Lamiales</taxon>
        <taxon>Phrymaceae</taxon>
        <taxon>Erythranthe</taxon>
    </lineage>
</organism>
<name>A0A022QWC8_ERYGU</name>
<dbReference type="PANTHER" id="PTHR33103:SF27">
    <property type="entry name" value="OS04G0594700 PROTEIN"/>
    <property type="match status" value="1"/>
</dbReference>
<dbReference type="Pfam" id="PF05056">
    <property type="entry name" value="DUF674"/>
    <property type="match status" value="1"/>
</dbReference>